<reference evidence="2 3" key="1">
    <citation type="journal article" date="2024" name="Nat. Commun.">
        <title>Phylogenomics reveals the evolutionary origins of lichenization in chlorophyte algae.</title>
        <authorList>
            <person name="Puginier C."/>
            <person name="Libourel C."/>
            <person name="Otte J."/>
            <person name="Skaloud P."/>
            <person name="Haon M."/>
            <person name="Grisel S."/>
            <person name="Petersen M."/>
            <person name="Berrin J.G."/>
            <person name="Delaux P.M."/>
            <person name="Dal Grande F."/>
            <person name="Keller J."/>
        </authorList>
    </citation>
    <scope>NUCLEOTIDE SEQUENCE [LARGE SCALE GENOMIC DNA]</scope>
    <source>
        <strain evidence="2 3">SAG 2523</strain>
    </source>
</reference>
<dbReference type="EMBL" id="JALJOV010001455">
    <property type="protein sequence ID" value="KAK9847603.1"/>
    <property type="molecule type" value="Genomic_DNA"/>
</dbReference>
<protein>
    <submittedName>
        <fullName evidence="2">Uncharacterized protein</fullName>
    </submittedName>
</protein>
<feature type="region of interest" description="Disordered" evidence="1">
    <location>
        <begin position="201"/>
        <end position="222"/>
    </location>
</feature>
<feature type="compositionally biased region" description="Basic and acidic residues" evidence="1">
    <location>
        <begin position="406"/>
        <end position="417"/>
    </location>
</feature>
<feature type="compositionally biased region" description="Pro residues" evidence="1">
    <location>
        <begin position="210"/>
        <end position="222"/>
    </location>
</feature>
<organism evidence="2 3">
    <name type="scientific">Apatococcus fuscideae</name>
    <dbReference type="NCBI Taxonomy" id="2026836"/>
    <lineage>
        <taxon>Eukaryota</taxon>
        <taxon>Viridiplantae</taxon>
        <taxon>Chlorophyta</taxon>
        <taxon>core chlorophytes</taxon>
        <taxon>Trebouxiophyceae</taxon>
        <taxon>Chlorellales</taxon>
        <taxon>Chlorellaceae</taxon>
        <taxon>Apatococcus</taxon>
    </lineage>
</organism>
<comment type="caution">
    <text evidence="2">The sequence shown here is derived from an EMBL/GenBank/DDBJ whole genome shotgun (WGS) entry which is preliminary data.</text>
</comment>
<evidence type="ECO:0000313" key="3">
    <source>
        <dbReference type="Proteomes" id="UP001485043"/>
    </source>
</evidence>
<feature type="region of interest" description="Disordered" evidence="1">
    <location>
        <begin position="312"/>
        <end position="359"/>
    </location>
</feature>
<sequence>MVPLSPPSYTGGHVKRQALQRMKLHRENVCPDHLLTDRAAYISYLESQLEHVTSACMTVSSFEERLEAATATSRSLTMKVTDAKLQEMRRTTDNNVAQRLAQLEAAAAETAAVHEAMQAAHCRQRLESTCQAFRTGMQSLTDERIRLSKATETSLPADQRAQAAQTRLTVVAYEADRAARRGLRALSHAERRLQALAAQLPSSSWTQPAPTQPVGPYAPNPLPVSSAAHSSLQGVYPPSSTVKCAATRAPLTIPGAGCAHACTLQPTAMNLSSNDCSPREAFSSLPSVQPAPALLGGNPLCSPAALQHGTGPSLSGWLGPGDHSSTAMHPPDGSPARNQDHSGTAGEVQQSEVNSGHLKRQQIEHNLAEQTQAVESVLQGVQASFTALHEAMAESARQQELLRQQQEQERMTPERQRRSGGGTPGSAGRARSHVSGTDVDVQSAAPTDVDRPTASSVSKMRRSEAQAGPSLLLLLCADTPSCASPAAMPTPSRTSRRPWGSPTPALRASAPTSTQGREPRQSVPRKLRATSSSVGVIRGGERRERLQQLYADLKALDEESLTSVPNRL</sequence>
<accession>A0AAW1SMB0</accession>
<proteinExistence type="predicted"/>
<gene>
    <name evidence="2" type="ORF">WJX84_005382</name>
</gene>
<keyword evidence="3" id="KW-1185">Reference proteome</keyword>
<feature type="region of interest" description="Disordered" evidence="1">
    <location>
        <begin position="394"/>
        <end position="463"/>
    </location>
</feature>
<dbReference type="Proteomes" id="UP001485043">
    <property type="component" value="Unassembled WGS sequence"/>
</dbReference>
<feature type="region of interest" description="Disordered" evidence="1">
    <location>
        <begin position="484"/>
        <end position="541"/>
    </location>
</feature>
<evidence type="ECO:0000256" key="1">
    <source>
        <dbReference type="SAM" id="MobiDB-lite"/>
    </source>
</evidence>
<dbReference type="AlphaFoldDB" id="A0AAW1SMB0"/>
<name>A0AAW1SMB0_9CHLO</name>
<evidence type="ECO:0000313" key="2">
    <source>
        <dbReference type="EMBL" id="KAK9847603.1"/>
    </source>
</evidence>